<keyword evidence="1" id="KW-0802">TPR repeat</keyword>
<evidence type="ECO:0000313" key="3">
    <source>
        <dbReference type="EMBL" id="KIW06810.1"/>
    </source>
</evidence>
<dbReference type="Pfam" id="PF13181">
    <property type="entry name" value="TPR_8"/>
    <property type="match status" value="1"/>
</dbReference>
<dbReference type="CDD" id="cd24142">
    <property type="entry name" value="ACL4-like"/>
    <property type="match status" value="1"/>
</dbReference>
<dbReference type="SUPFAM" id="SSF48452">
    <property type="entry name" value="TPR-like"/>
    <property type="match status" value="1"/>
</dbReference>
<dbReference type="RefSeq" id="XP_016216679.1">
    <property type="nucleotide sequence ID" value="XM_016355543.1"/>
</dbReference>
<dbReference type="HOGENOM" id="CLU_040959_2_1_1"/>
<accession>A0A0D2AJQ9</accession>
<dbReference type="InParanoid" id="A0A0D2AJQ9"/>
<reference evidence="3 4" key="1">
    <citation type="submission" date="2015-01" db="EMBL/GenBank/DDBJ databases">
        <title>The Genome Sequence of Ochroconis gallopava CBS43764.</title>
        <authorList>
            <consortium name="The Broad Institute Genomics Platform"/>
            <person name="Cuomo C."/>
            <person name="de Hoog S."/>
            <person name="Gorbushina A."/>
            <person name="Stielow B."/>
            <person name="Teixiera M."/>
            <person name="Abouelleil A."/>
            <person name="Chapman S.B."/>
            <person name="Priest M."/>
            <person name="Young S.K."/>
            <person name="Wortman J."/>
            <person name="Nusbaum C."/>
            <person name="Birren B."/>
        </authorList>
    </citation>
    <scope>NUCLEOTIDE SEQUENCE [LARGE SCALE GENOMIC DNA]</scope>
    <source>
        <strain evidence="3 4">CBS 43764</strain>
    </source>
</reference>
<feature type="region of interest" description="Disordered" evidence="2">
    <location>
        <begin position="356"/>
        <end position="391"/>
    </location>
</feature>
<dbReference type="AlphaFoldDB" id="A0A0D2AJQ9"/>
<feature type="region of interest" description="Disordered" evidence="2">
    <location>
        <begin position="1"/>
        <end position="28"/>
    </location>
</feature>
<evidence type="ECO:0008006" key="5">
    <source>
        <dbReference type="Google" id="ProtNLM"/>
    </source>
</evidence>
<evidence type="ECO:0000313" key="4">
    <source>
        <dbReference type="Proteomes" id="UP000053259"/>
    </source>
</evidence>
<dbReference type="InterPro" id="IPR011990">
    <property type="entry name" value="TPR-like_helical_dom_sf"/>
</dbReference>
<dbReference type="PROSITE" id="PS50005">
    <property type="entry name" value="TPR"/>
    <property type="match status" value="1"/>
</dbReference>
<dbReference type="InterPro" id="IPR019734">
    <property type="entry name" value="TPR_rpt"/>
</dbReference>
<feature type="compositionally biased region" description="Basic and acidic residues" evidence="2">
    <location>
        <begin position="1"/>
        <end position="21"/>
    </location>
</feature>
<dbReference type="Gene3D" id="1.25.40.10">
    <property type="entry name" value="Tetratricopeptide repeat domain"/>
    <property type="match status" value="1"/>
</dbReference>
<name>A0A0D2AJQ9_9PEZI</name>
<organism evidence="3 4">
    <name type="scientific">Verruconis gallopava</name>
    <dbReference type="NCBI Taxonomy" id="253628"/>
    <lineage>
        <taxon>Eukaryota</taxon>
        <taxon>Fungi</taxon>
        <taxon>Dikarya</taxon>
        <taxon>Ascomycota</taxon>
        <taxon>Pezizomycotina</taxon>
        <taxon>Dothideomycetes</taxon>
        <taxon>Pleosporomycetidae</taxon>
        <taxon>Venturiales</taxon>
        <taxon>Sympoventuriaceae</taxon>
        <taxon>Verruconis</taxon>
    </lineage>
</organism>
<protein>
    <recommendedName>
        <fullName evidence="5">TPR domain-containing protein</fullName>
    </recommendedName>
</protein>
<evidence type="ECO:0000256" key="1">
    <source>
        <dbReference type="PROSITE-ProRule" id="PRU00339"/>
    </source>
</evidence>
<proteinExistence type="predicted"/>
<dbReference type="OrthoDB" id="1914839at2759"/>
<dbReference type="STRING" id="253628.A0A0D2AJQ9"/>
<feature type="repeat" description="TPR" evidence="1">
    <location>
        <begin position="65"/>
        <end position="98"/>
    </location>
</feature>
<dbReference type="GeneID" id="27310463"/>
<dbReference type="FunCoup" id="A0A0D2AJQ9">
    <property type="interactions" value="279"/>
</dbReference>
<keyword evidence="4" id="KW-1185">Reference proteome</keyword>
<dbReference type="Proteomes" id="UP000053259">
    <property type="component" value="Unassembled WGS sequence"/>
</dbReference>
<evidence type="ECO:0000256" key="2">
    <source>
        <dbReference type="SAM" id="MobiDB-lite"/>
    </source>
</evidence>
<dbReference type="EMBL" id="KN847534">
    <property type="protein sequence ID" value="KIW06810.1"/>
    <property type="molecule type" value="Genomic_DNA"/>
</dbReference>
<sequence length="391" mass="43927">MGKTRPPERNKRKKSAPDGKSSKSPTQLLAEATALLEISEPQEALRLELKALKQLRQTANATERLPALTLLGETSVELGDIDSARSYFLEAAQIDQDGEIPEERGGGPEKFFWLAQLSEEGGLDSVRWYSRGADVLRKQIASKIAEAGDDEDIEDDPSLHEKRVKLANALCGIAEVYMTDLSYDDAEAERQCNRAVEEALSVAPDQPTTLQTAASVRISQLRKDDARQLLRASLDLWKDLDPEDPDVPDYATRISLSRLLMEAEMENEAIEVLERLVREDDQSVEAWYLGGWCLHLLAKKEKAAPTQPAAADGADEEEELLRRSRAWLTESLKLYQAIQYEDERLRDHAMELVQGLNEILGEPNEDEGEDDDDDWEDAEDDEDEDEEMTES</sequence>
<feature type="compositionally biased region" description="Acidic residues" evidence="2">
    <location>
        <begin position="363"/>
        <end position="391"/>
    </location>
</feature>
<dbReference type="VEuPathDB" id="FungiDB:PV09_02490"/>
<gene>
    <name evidence="3" type="ORF">PV09_02490</name>
</gene>